<evidence type="ECO:0000259" key="3">
    <source>
        <dbReference type="SMART" id="SM00478"/>
    </source>
</evidence>
<evidence type="ECO:0000256" key="1">
    <source>
        <dbReference type="ARBA" id="ARBA00022763"/>
    </source>
</evidence>
<dbReference type="InterPro" id="IPR051912">
    <property type="entry name" value="Alkylbase_DNA_Glycosylase/TA"/>
</dbReference>
<keyword evidence="1" id="KW-0227">DNA damage</keyword>
<dbReference type="GO" id="GO:0005634">
    <property type="term" value="C:nucleus"/>
    <property type="evidence" value="ECO:0007669"/>
    <property type="project" value="TreeGrafter"/>
</dbReference>
<proteinExistence type="predicted"/>
<dbReference type="GO" id="GO:0032993">
    <property type="term" value="C:protein-DNA complex"/>
    <property type="evidence" value="ECO:0007669"/>
    <property type="project" value="TreeGrafter"/>
</dbReference>
<dbReference type="InterPro" id="IPR003265">
    <property type="entry name" value="HhH-GPD_domain"/>
</dbReference>
<dbReference type="GO" id="GO:0008725">
    <property type="term" value="F:DNA-3-methyladenine glycosylase activity"/>
    <property type="evidence" value="ECO:0007669"/>
    <property type="project" value="TreeGrafter"/>
</dbReference>
<dbReference type="GO" id="GO:0032131">
    <property type="term" value="F:alkylated DNA binding"/>
    <property type="evidence" value="ECO:0007669"/>
    <property type="project" value="TreeGrafter"/>
</dbReference>
<name>A0A381SBY4_9ZZZZ</name>
<dbReference type="Pfam" id="PF00730">
    <property type="entry name" value="HhH-GPD"/>
    <property type="match status" value="1"/>
</dbReference>
<feature type="non-terminal residue" evidence="4">
    <location>
        <position position="1"/>
    </location>
</feature>
<sequence length="183" mass="20401">VAKVGTPSVELRDSTFGAVARSVAYQQLAGAAASAIWGRVLALFPEGEALDPAAFLRKRDATYRKVGLSGAKTKSMKSLARHVTRGDFDPANFYDQSDEEITAALTKVWGIGEWSAQMHLIFSLGRLDVWPALDLGVRTGWAKFRRCKPPDAKKFITLGDSYRPYRSVAAWYMWRVLDVEDWD</sequence>
<accession>A0A381SBY4</accession>
<organism evidence="4">
    <name type="scientific">marine metagenome</name>
    <dbReference type="NCBI Taxonomy" id="408172"/>
    <lineage>
        <taxon>unclassified sequences</taxon>
        <taxon>metagenomes</taxon>
        <taxon>ecological metagenomes</taxon>
    </lineage>
</organism>
<feature type="domain" description="HhH-GPD" evidence="3">
    <location>
        <begin position="24"/>
        <end position="178"/>
    </location>
</feature>
<dbReference type="InterPro" id="IPR011257">
    <property type="entry name" value="DNA_glycosylase"/>
</dbReference>
<evidence type="ECO:0000313" key="4">
    <source>
        <dbReference type="EMBL" id="SVA01580.1"/>
    </source>
</evidence>
<dbReference type="PANTHER" id="PTHR43003:SF5">
    <property type="entry name" value="DNA-3-METHYLADENINE GLYCOSYLASE"/>
    <property type="match status" value="1"/>
</dbReference>
<reference evidence="4" key="1">
    <citation type="submission" date="2018-05" db="EMBL/GenBank/DDBJ databases">
        <authorList>
            <person name="Lanie J.A."/>
            <person name="Ng W.-L."/>
            <person name="Kazmierczak K.M."/>
            <person name="Andrzejewski T.M."/>
            <person name="Davidsen T.M."/>
            <person name="Wayne K.J."/>
            <person name="Tettelin H."/>
            <person name="Glass J.I."/>
            <person name="Rusch D."/>
            <person name="Podicherti R."/>
            <person name="Tsui H.-C.T."/>
            <person name="Winkler M.E."/>
        </authorList>
    </citation>
    <scope>NUCLEOTIDE SEQUENCE</scope>
</reference>
<gene>
    <name evidence="4" type="ORF">METZ01_LOCUS54434</name>
</gene>
<keyword evidence="2" id="KW-0234">DNA repair</keyword>
<dbReference type="CDD" id="cd00056">
    <property type="entry name" value="ENDO3c"/>
    <property type="match status" value="1"/>
</dbReference>
<dbReference type="EMBL" id="UINC01002917">
    <property type="protein sequence ID" value="SVA01580.1"/>
    <property type="molecule type" value="Genomic_DNA"/>
</dbReference>
<dbReference type="GO" id="GO:0006285">
    <property type="term" value="P:base-excision repair, AP site formation"/>
    <property type="evidence" value="ECO:0007669"/>
    <property type="project" value="TreeGrafter"/>
</dbReference>
<dbReference type="GO" id="GO:0006307">
    <property type="term" value="P:DNA alkylation repair"/>
    <property type="evidence" value="ECO:0007669"/>
    <property type="project" value="TreeGrafter"/>
</dbReference>
<evidence type="ECO:0000256" key="2">
    <source>
        <dbReference type="ARBA" id="ARBA00023204"/>
    </source>
</evidence>
<dbReference type="Gene3D" id="1.10.340.30">
    <property type="entry name" value="Hypothetical protein, domain 2"/>
    <property type="match status" value="1"/>
</dbReference>
<dbReference type="Gene3D" id="1.10.1670.40">
    <property type="match status" value="1"/>
</dbReference>
<dbReference type="SUPFAM" id="SSF48150">
    <property type="entry name" value="DNA-glycosylase"/>
    <property type="match status" value="1"/>
</dbReference>
<dbReference type="PANTHER" id="PTHR43003">
    <property type="entry name" value="DNA-3-METHYLADENINE GLYCOSYLASE"/>
    <property type="match status" value="1"/>
</dbReference>
<dbReference type="SMART" id="SM00478">
    <property type="entry name" value="ENDO3c"/>
    <property type="match status" value="1"/>
</dbReference>
<protein>
    <recommendedName>
        <fullName evidence="3">HhH-GPD domain-containing protein</fullName>
    </recommendedName>
</protein>
<dbReference type="GO" id="GO:0043916">
    <property type="term" value="F:DNA-7-methylguanine glycosylase activity"/>
    <property type="evidence" value="ECO:0007669"/>
    <property type="project" value="TreeGrafter"/>
</dbReference>
<dbReference type="AlphaFoldDB" id="A0A381SBY4"/>